<proteinExistence type="predicted"/>
<feature type="region of interest" description="Disordered" evidence="1">
    <location>
        <begin position="30"/>
        <end position="49"/>
    </location>
</feature>
<dbReference type="Proteomes" id="UP000663848">
    <property type="component" value="Unassembled WGS sequence"/>
</dbReference>
<evidence type="ECO:0000313" key="3">
    <source>
        <dbReference type="Proteomes" id="UP000663848"/>
    </source>
</evidence>
<comment type="caution">
    <text evidence="2">The sequence shown here is derived from an EMBL/GenBank/DDBJ whole genome shotgun (WGS) entry which is preliminary data.</text>
</comment>
<sequence>MLRDNDEIHFRLEIDAQNEWLLVKAPPSLKRKRSIEPDIAPSSPPRESA</sequence>
<accession>A0A822G3W0</accession>
<name>A0A822G3W0_9BILA</name>
<dbReference type="AlphaFoldDB" id="A0A822G3W0"/>
<reference evidence="2" key="1">
    <citation type="submission" date="2021-02" db="EMBL/GenBank/DDBJ databases">
        <authorList>
            <person name="Nowell W R."/>
        </authorList>
    </citation>
    <scope>NUCLEOTIDE SEQUENCE</scope>
</reference>
<evidence type="ECO:0000256" key="1">
    <source>
        <dbReference type="SAM" id="MobiDB-lite"/>
    </source>
</evidence>
<feature type="non-terminal residue" evidence="2">
    <location>
        <position position="1"/>
    </location>
</feature>
<organism evidence="2 3">
    <name type="scientific">Rotaria socialis</name>
    <dbReference type="NCBI Taxonomy" id="392032"/>
    <lineage>
        <taxon>Eukaryota</taxon>
        <taxon>Metazoa</taxon>
        <taxon>Spiralia</taxon>
        <taxon>Gnathifera</taxon>
        <taxon>Rotifera</taxon>
        <taxon>Eurotatoria</taxon>
        <taxon>Bdelloidea</taxon>
        <taxon>Philodinida</taxon>
        <taxon>Philodinidae</taxon>
        <taxon>Rotaria</taxon>
    </lineage>
</organism>
<gene>
    <name evidence="2" type="ORF">QYT958_LOCUS47272</name>
</gene>
<dbReference type="EMBL" id="CAJOBR010088031">
    <property type="protein sequence ID" value="CAF5135962.1"/>
    <property type="molecule type" value="Genomic_DNA"/>
</dbReference>
<evidence type="ECO:0000313" key="2">
    <source>
        <dbReference type="EMBL" id="CAF5135962.1"/>
    </source>
</evidence>
<protein>
    <submittedName>
        <fullName evidence="2">Uncharacterized protein</fullName>
    </submittedName>
</protein>